<keyword evidence="2" id="KW-0472">Membrane</keyword>
<evidence type="ECO:0000256" key="2">
    <source>
        <dbReference type="SAM" id="Phobius"/>
    </source>
</evidence>
<feature type="compositionally biased region" description="Polar residues" evidence="1">
    <location>
        <begin position="311"/>
        <end position="332"/>
    </location>
</feature>
<organism evidence="4 5">
    <name type="scientific">Volvox reticuliferus</name>
    <dbReference type="NCBI Taxonomy" id="1737510"/>
    <lineage>
        <taxon>Eukaryota</taxon>
        <taxon>Viridiplantae</taxon>
        <taxon>Chlorophyta</taxon>
        <taxon>core chlorophytes</taxon>
        <taxon>Chlorophyceae</taxon>
        <taxon>CS clade</taxon>
        <taxon>Chlamydomonadales</taxon>
        <taxon>Volvocaceae</taxon>
        <taxon>Volvox</taxon>
    </lineage>
</organism>
<dbReference type="InterPro" id="IPR001251">
    <property type="entry name" value="CRAL-TRIO_dom"/>
</dbReference>
<dbReference type="OrthoDB" id="538584at2759"/>
<evidence type="ECO:0000259" key="3">
    <source>
        <dbReference type="Pfam" id="PF00650"/>
    </source>
</evidence>
<dbReference type="SUPFAM" id="SSF52087">
    <property type="entry name" value="CRAL/TRIO domain"/>
    <property type="match status" value="1"/>
</dbReference>
<sequence length="602" mass="63501">MWKFIGKMLLLGAARRWAKRPTAAVETAALVLVLNERRLGRGPKRDVLLRGAHLIFLPAAVIKTVHLIKYLAAGGRRGSGGIGAATQLPLPDPGLGGAAAVPSMGADDGDAAGAVVDPLGAEAAETATGPVLSFRHQPPPLPRLLPRAEWGLLQIPEVAPDYAAWVRCLRNVLAQQGLRSLPAGVDPDGLELTRYLLYGGLLAAHKPADAARAVAATAARVTSSVGWRASYPFMTPRELQDWDEVTWWAGPDPDGTLWLHVHLARAVVRCNRGEGRKCVQAIISQLDYGTRVLMMQPVAAAEAAVRGSGLHSTSSGVSTPTAWVPQPSTIDKTTAGDVGESDEDEAGSGRVAVRDGRGTSTSAHGCAGCGWRRRSMEAATGSLGRAGSGGIAGRIDDRIRVVVVGSGSNVRQVVRMLPLLREFARLVQRHYPGRLRAMYLVDMLRGLRMSVGAVLNLLSAETRQKVKVCRVEDLPDCISGAIAFREVAQQQNLAERGLRASVVVTQPQREDDGDGGGSAAGASGHGARGVNGGDSSSVTVGRALVAGLVLVVAAGLQPLRLRTAAAQLQQLHELRLWLVRVVPALVMAAMACLTYKSLLARP</sequence>
<dbReference type="PANTHER" id="PTHR47041:SF5">
    <property type="entry name" value="SEC14 CYTOSOLIC FACTOR FAMILY PROTEIN"/>
    <property type="match status" value="1"/>
</dbReference>
<name>A0A8J4FKU2_9CHLO</name>
<reference evidence="4" key="1">
    <citation type="journal article" date="2021" name="Proc. Natl. Acad. Sci. U.S.A.">
        <title>Three genomes in the algal genus Volvox reveal the fate of a haploid sex-determining region after a transition to homothallism.</title>
        <authorList>
            <person name="Yamamoto K."/>
            <person name="Hamaji T."/>
            <person name="Kawai-Toyooka H."/>
            <person name="Matsuzaki R."/>
            <person name="Takahashi F."/>
            <person name="Nishimura Y."/>
            <person name="Kawachi M."/>
            <person name="Noguchi H."/>
            <person name="Minakuchi Y."/>
            <person name="Umen J.G."/>
            <person name="Toyoda A."/>
            <person name="Nozaki H."/>
        </authorList>
    </citation>
    <scope>NUCLEOTIDE SEQUENCE</scope>
    <source>
        <strain evidence="4">NIES-3786</strain>
    </source>
</reference>
<dbReference type="EMBL" id="BNCP01000006">
    <property type="protein sequence ID" value="GIL74884.1"/>
    <property type="molecule type" value="Genomic_DNA"/>
</dbReference>
<feature type="domain" description="CRAL-TRIO" evidence="3">
    <location>
        <begin position="416"/>
        <end position="472"/>
    </location>
</feature>
<feature type="compositionally biased region" description="Gly residues" evidence="1">
    <location>
        <begin position="515"/>
        <end position="532"/>
    </location>
</feature>
<keyword evidence="2" id="KW-1133">Transmembrane helix</keyword>
<dbReference type="Gene3D" id="3.40.525.10">
    <property type="entry name" value="CRAL-TRIO lipid binding domain"/>
    <property type="match status" value="1"/>
</dbReference>
<feature type="transmembrane region" description="Helical" evidence="2">
    <location>
        <begin position="577"/>
        <end position="598"/>
    </location>
</feature>
<dbReference type="AlphaFoldDB" id="A0A8J4FKU2"/>
<keyword evidence="5" id="KW-1185">Reference proteome</keyword>
<comment type="caution">
    <text evidence="4">The sequence shown here is derived from an EMBL/GenBank/DDBJ whole genome shotgun (WGS) entry which is preliminary data.</text>
</comment>
<dbReference type="PANTHER" id="PTHR47041">
    <property type="entry name" value="SEC14 CYTOSOLIC FACTOR FAMILY PROTEIN / PHOSPHOGLYCERIDE TRANSFER FAMILY PROTEIN"/>
    <property type="match status" value="1"/>
</dbReference>
<accession>A0A8J4FKU2</accession>
<keyword evidence="2" id="KW-0812">Transmembrane</keyword>
<feature type="region of interest" description="Disordered" evidence="1">
    <location>
        <begin position="506"/>
        <end position="533"/>
    </location>
</feature>
<evidence type="ECO:0000313" key="5">
    <source>
        <dbReference type="Proteomes" id="UP000747110"/>
    </source>
</evidence>
<evidence type="ECO:0000313" key="4">
    <source>
        <dbReference type="EMBL" id="GIL74884.1"/>
    </source>
</evidence>
<proteinExistence type="predicted"/>
<dbReference type="CDD" id="cd00170">
    <property type="entry name" value="SEC14"/>
    <property type="match status" value="1"/>
</dbReference>
<dbReference type="Proteomes" id="UP000747110">
    <property type="component" value="Unassembled WGS sequence"/>
</dbReference>
<feature type="region of interest" description="Disordered" evidence="1">
    <location>
        <begin position="311"/>
        <end position="358"/>
    </location>
</feature>
<gene>
    <name evidence="4" type="ORF">Vretifemale_4760</name>
</gene>
<dbReference type="InterPro" id="IPR036865">
    <property type="entry name" value="CRAL-TRIO_dom_sf"/>
</dbReference>
<evidence type="ECO:0000256" key="1">
    <source>
        <dbReference type="SAM" id="MobiDB-lite"/>
    </source>
</evidence>
<dbReference type="Pfam" id="PF00650">
    <property type="entry name" value="CRAL_TRIO"/>
    <property type="match status" value="1"/>
</dbReference>
<protein>
    <recommendedName>
        <fullName evidence="3">CRAL-TRIO domain-containing protein</fullName>
    </recommendedName>
</protein>